<accession>A0A6J4P7Q3</accession>
<organism evidence="1">
    <name type="scientific">uncultured Leptolyngbya sp</name>
    <dbReference type="NCBI Taxonomy" id="332963"/>
    <lineage>
        <taxon>Bacteria</taxon>
        <taxon>Bacillati</taxon>
        <taxon>Cyanobacteriota</taxon>
        <taxon>Cyanophyceae</taxon>
        <taxon>Leptolyngbyales</taxon>
        <taxon>Leptolyngbyaceae</taxon>
        <taxon>Leptolyngbya group</taxon>
        <taxon>Leptolyngbya</taxon>
        <taxon>environmental samples</taxon>
    </lineage>
</organism>
<proteinExistence type="predicted"/>
<protein>
    <submittedName>
        <fullName evidence="1">Uncharacterized protein</fullName>
    </submittedName>
</protein>
<gene>
    <name evidence="1" type="ORF">AVDCRST_MAG94-6282</name>
</gene>
<reference evidence="1" key="1">
    <citation type="submission" date="2020-02" db="EMBL/GenBank/DDBJ databases">
        <authorList>
            <person name="Meier V. D."/>
        </authorList>
    </citation>
    <scope>NUCLEOTIDE SEQUENCE</scope>
    <source>
        <strain evidence="1">AVDCRST_MAG94</strain>
    </source>
</reference>
<name>A0A6J4P7Q3_9CYAN</name>
<dbReference type="AlphaFoldDB" id="A0A6J4P7Q3"/>
<sequence>MSGTNAGHVAQSILDLFGVGRPRLHAVDNVSGEVALRAVAIMIGIRGAAGLEHPCVETFGQDIWDVGIYRWC</sequence>
<evidence type="ECO:0000313" key="1">
    <source>
        <dbReference type="EMBL" id="CAA9408242.1"/>
    </source>
</evidence>
<dbReference type="EMBL" id="CADCTY010002163">
    <property type="protein sequence ID" value="CAA9408242.1"/>
    <property type="molecule type" value="Genomic_DNA"/>
</dbReference>